<keyword evidence="2" id="KW-0732">Signal</keyword>
<evidence type="ECO:0000256" key="1">
    <source>
        <dbReference type="ARBA" id="ARBA00022801"/>
    </source>
</evidence>
<dbReference type="EMBL" id="RIBS01000001">
    <property type="protein sequence ID" value="RNF86328.1"/>
    <property type="molecule type" value="Genomic_DNA"/>
</dbReference>
<keyword evidence="5" id="KW-1185">Reference proteome</keyword>
<name>A0A3M8SY50_9GAMM</name>
<evidence type="ECO:0000259" key="3">
    <source>
        <dbReference type="Pfam" id="PF00326"/>
    </source>
</evidence>
<evidence type="ECO:0000313" key="4">
    <source>
        <dbReference type="EMBL" id="RNF86328.1"/>
    </source>
</evidence>
<accession>A0A3M8SY50</accession>
<feature type="chain" id="PRO_5018153714" evidence="2">
    <location>
        <begin position="20"/>
        <end position="688"/>
    </location>
</feature>
<keyword evidence="1" id="KW-0378">Hydrolase</keyword>
<dbReference type="AlphaFoldDB" id="A0A3M8SY50"/>
<dbReference type="GO" id="GO:0004252">
    <property type="term" value="F:serine-type endopeptidase activity"/>
    <property type="evidence" value="ECO:0007669"/>
    <property type="project" value="TreeGrafter"/>
</dbReference>
<dbReference type="SUPFAM" id="SSF53474">
    <property type="entry name" value="alpha/beta-Hydrolases"/>
    <property type="match status" value="1"/>
</dbReference>
<dbReference type="Gene3D" id="2.120.10.30">
    <property type="entry name" value="TolB, C-terminal domain"/>
    <property type="match status" value="1"/>
</dbReference>
<dbReference type="Gene3D" id="3.40.50.1820">
    <property type="entry name" value="alpha/beta hydrolase"/>
    <property type="match status" value="1"/>
</dbReference>
<gene>
    <name evidence="4" type="ORF">EER27_02605</name>
</gene>
<organism evidence="4 5">
    <name type="scientific">Montanilutibacter psychrotolerans</name>
    <dbReference type="NCBI Taxonomy" id="1327343"/>
    <lineage>
        <taxon>Bacteria</taxon>
        <taxon>Pseudomonadati</taxon>
        <taxon>Pseudomonadota</taxon>
        <taxon>Gammaproteobacteria</taxon>
        <taxon>Lysobacterales</taxon>
        <taxon>Lysobacteraceae</taxon>
        <taxon>Montanilutibacter</taxon>
    </lineage>
</organism>
<sequence>MAALCCLAFGLLAAPPASADRVDDATLRAALVVERARPLAPRIERSAFLVDASIRSPVLSPDGRGVAYLQARGRNHEVWLLATAGGPPRRLLSTSDARQLYWSRNGRWLLLESPKQLFALAVAGQSGSGIVTTLGGRESRTIEAVDPQHPEAVIALERLRANRVAPQRWRLLRVDMRGRRTVLHEDTRQIAGFAFDAHGRLAFLERVEDLALVVHRVQAGGRLRELLRCPRMHRCSLLPATNPAGEALLRSDMGSDLHRVARLDGQGRLQTVHIDPRGEADLDQLVLDPTTGQPLIASYRSTVAASHGLDADTKRGVDAIARRFPQRNLRVQIGRGAAAQWLVSERASTLQSERLHLYHPRSGQFRRVLADAPALQQRSGMPAPWLPESALARKIPIRWRASDGMRLHGFVLVPPGVDPARAPLVAHPHGGPWNHSRPEYGAIAQFLVNRGHVVFEPNFRGSTGHGRQYMFSARGDFGNGRVQRDIVEGVRHVLAMGIGDARRVGIVGGSFGGYSTLLGVTFEPELFKVGIAFVPPPDFASNLRWIARSREALNLSGFIPFADVARLLSLDTQDRDVMARLHAQSPLANVARLRRPVVLIASGEDRRVGISGVIEYAARLKLLGKDVSLLVDPDAGHANHDPIAREAGLHLLEHMLHRHLGGAAPSPPTRELRDHLKRNLRIAGRDLR</sequence>
<evidence type="ECO:0000313" key="5">
    <source>
        <dbReference type="Proteomes" id="UP000267049"/>
    </source>
</evidence>
<proteinExistence type="predicted"/>
<dbReference type="InterPro" id="IPR001375">
    <property type="entry name" value="Peptidase_S9_cat"/>
</dbReference>
<dbReference type="Pfam" id="PF00326">
    <property type="entry name" value="Peptidase_S9"/>
    <property type="match status" value="1"/>
</dbReference>
<dbReference type="InterPro" id="IPR011042">
    <property type="entry name" value="6-blade_b-propeller_TolB-like"/>
</dbReference>
<dbReference type="GO" id="GO:0006508">
    <property type="term" value="P:proteolysis"/>
    <property type="evidence" value="ECO:0007669"/>
    <property type="project" value="InterPro"/>
</dbReference>
<evidence type="ECO:0000256" key="2">
    <source>
        <dbReference type="SAM" id="SignalP"/>
    </source>
</evidence>
<dbReference type="Proteomes" id="UP000267049">
    <property type="component" value="Unassembled WGS sequence"/>
</dbReference>
<dbReference type="SUPFAM" id="SSF82171">
    <property type="entry name" value="DPP6 N-terminal domain-like"/>
    <property type="match status" value="1"/>
</dbReference>
<protein>
    <submittedName>
        <fullName evidence="4">S9 family peptidase</fullName>
    </submittedName>
</protein>
<comment type="caution">
    <text evidence="4">The sequence shown here is derived from an EMBL/GenBank/DDBJ whole genome shotgun (WGS) entry which is preliminary data.</text>
</comment>
<reference evidence="4 5" key="1">
    <citation type="submission" date="2018-11" db="EMBL/GenBank/DDBJ databases">
        <title>Lysobacter cryohumiis sp. nov., isolated from soil in the Tianshan Mountains, Xinjiang, China.</title>
        <authorList>
            <person name="Luo Y."/>
            <person name="Sheng H."/>
        </authorList>
    </citation>
    <scope>NUCLEOTIDE SEQUENCE [LARGE SCALE GENOMIC DNA]</scope>
    <source>
        <strain evidence="4 5">ZS60</strain>
    </source>
</reference>
<dbReference type="PANTHER" id="PTHR42776:SF27">
    <property type="entry name" value="DIPEPTIDYL PEPTIDASE FAMILY MEMBER 6"/>
    <property type="match status" value="1"/>
</dbReference>
<feature type="domain" description="Peptidase S9 prolyl oligopeptidase catalytic" evidence="3">
    <location>
        <begin position="442"/>
        <end position="658"/>
    </location>
</feature>
<feature type="signal peptide" evidence="2">
    <location>
        <begin position="1"/>
        <end position="19"/>
    </location>
</feature>
<dbReference type="PANTHER" id="PTHR42776">
    <property type="entry name" value="SERINE PEPTIDASE S9 FAMILY MEMBER"/>
    <property type="match status" value="1"/>
</dbReference>
<dbReference type="InterPro" id="IPR029058">
    <property type="entry name" value="AB_hydrolase_fold"/>
</dbReference>